<dbReference type="GO" id="GO:0016020">
    <property type="term" value="C:membrane"/>
    <property type="evidence" value="ECO:0007669"/>
    <property type="project" value="UniProtKB-SubCell"/>
</dbReference>
<gene>
    <name evidence="5" type="ORF">PACLA_8A051643</name>
</gene>
<keyword evidence="3" id="KW-1133">Transmembrane helix</keyword>
<evidence type="ECO:0000256" key="1">
    <source>
        <dbReference type="ARBA" id="ARBA00004370"/>
    </source>
</evidence>
<keyword evidence="2" id="KW-0812">Transmembrane</keyword>
<keyword evidence="5" id="KW-0675">Receptor</keyword>
<dbReference type="Pfam" id="PF00001">
    <property type="entry name" value="7tm_1"/>
    <property type="match status" value="1"/>
</dbReference>
<sequence>MAFEGNTWYTYLIYSLIVTIAIVGNSLVLYIYFTKPRYLKHSYNVFICNLAVTDTITAIFLIFSRYLYLPSPPPGFSAKDAYCRVIWSAWLPFTLGYVSIYTCLALTVERWLAVNRPHLYLTLQAKQAVKAVVGVWLVGILVNITTLFRAKYNKEKDECMWTTLAVGNDELPWVDFTLQSIVPFATMIILYSHIIYTLYRLKFVVGQQNHPVKKVTGMALAASLALIVGWLPSRISFLLSKFGYVDPNSLLHFCLIMLAFMNISINPFLYGIYCSQFREDYKSICLGVVKRLSWIQPSEAKARDIEMQGRVNKGMIDPNDETVITIKRSSLGSKIGYKVGR</sequence>
<dbReference type="CDD" id="cd00637">
    <property type="entry name" value="7tm_classA_rhodopsin-like"/>
    <property type="match status" value="1"/>
</dbReference>
<dbReference type="Proteomes" id="UP001152795">
    <property type="component" value="Unassembled WGS sequence"/>
</dbReference>
<dbReference type="GO" id="GO:0004930">
    <property type="term" value="F:G protein-coupled receptor activity"/>
    <property type="evidence" value="ECO:0007669"/>
    <property type="project" value="InterPro"/>
</dbReference>
<accession>A0A6S7JAQ1</accession>
<evidence type="ECO:0000313" key="6">
    <source>
        <dbReference type="Proteomes" id="UP001152795"/>
    </source>
</evidence>
<dbReference type="PANTHER" id="PTHR45698:SF1">
    <property type="entry name" value="TRACE AMINE-ASSOCIATED RECEPTOR 13C-LIKE"/>
    <property type="match status" value="1"/>
</dbReference>
<dbReference type="Gene3D" id="1.20.1070.10">
    <property type="entry name" value="Rhodopsin 7-helix transmembrane proteins"/>
    <property type="match status" value="1"/>
</dbReference>
<comment type="subcellular location">
    <subcellularLocation>
        <location evidence="1">Membrane</location>
    </subcellularLocation>
</comment>
<evidence type="ECO:0000313" key="5">
    <source>
        <dbReference type="EMBL" id="CAB4014252.1"/>
    </source>
</evidence>
<dbReference type="SUPFAM" id="SSF81321">
    <property type="entry name" value="Family A G protein-coupled receptor-like"/>
    <property type="match status" value="1"/>
</dbReference>
<proteinExistence type="predicted"/>
<dbReference type="InterPro" id="IPR000276">
    <property type="entry name" value="GPCR_Rhodpsn"/>
</dbReference>
<evidence type="ECO:0000256" key="4">
    <source>
        <dbReference type="ARBA" id="ARBA00023136"/>
    </source>
</evidence>
<reference evidence="5" key="1">
    <citation type="submission" date="2020-04" db="EMBL/GenBank/DDBJ databases">
        <authorList>
            <person name="Alioto T."/>
            <person name="Alioto T."/>
            <person name="Gomez Garrido J."/>
        </authorList>
    </citation>
    <scope>NUCLEOTIDE SEQUENCE</scope>
    <source>
        <strain evidence="5">A484AB</strain>
    </source>
</reference>
<dbReference type="PRINTS" id="PR00237">
    <property type="entry name" value="GPCRRHODOPSN"/>
</dbReference>
<dbReference type="PANTHER" id="PTHR45698">
    <property type="entry name" value="TRACE AMINE-ASSOCIATED RECEPTOR 19N-RELATED"/>
    <property type="match status" value="1"/>
</dbReference>
<dbReference type="EMBL" id="CACRXK020008217">
    <property type="protein sequence ID" value="CAB4014252.1"/>
    <property type="molecule type" value="Genomic_DNA"/>
</dbReference>
<dbReference type="PROSITE" id="PS50262">
    <property type="entry name" value="G_PROTEIN_RECEP_F1_2"/>
    <property type="match status" value="1"/>
</dbReference>
<comment type="caution">
    <text evidence="5">The sequence shown here is derived from an EMBL/GenBank/DDBJ whole genome shotgun (WGS) entry which is preliminary data.</text>
</comment>
<keyword evidence="6" id="KW-1185">Reference proteome</keyword>
<organism evidence="5 6">
    <name type="scientific">Paramuricea clavata</name>
    <name type="common">Red gorgonian</name>
    <name type="synonym">Violescent sea-whip</name>
    <dbReference type="NCBI Taxonomy" id="317549"/>
    <lineage>
        <taxon>Eukaryota</taxon>
        <taxon>Metazoa</taxon>
        <taxon>Cnidaria</taxon>
        <taxon>Anthozoa</taxon>
        <taxon>Octocorallia</taxon>
        <taxon>Malacalcyonacea</taxon>
        <taxon>Plexauridae</taxon>
        <taxon>Paramuricea</taxon>
    </lineage>
</organism>
<dbReference type="AlphaFoldDB" id="A0A6S7JAQ1"/>
<dbReference type="InterPro" id="IPR017452">
    <property type="entry name" value="GPCR_Rhodpsn_7TM"/>
</dbReference>
<protein>
    <submittedName>
        <fullName evidence="5">Melatonin receptor type 1A-like</fullName>
    </submittedName>
</protein>
<keyword evidence="4" id="KW-0472">Membrane</keyword>
<dbReference type="OrthoDB" id="5965524at2759"/>
<evidence type="ECO:0000256" key="3">
    <source>
        <dbReference type="ARBA" id="ARBA00022989"/>
    </source>
</evidence>
<name>A0A6S7JAQ1_PARCT</name>
<evidence type="ECO:0000256" key="2">
    <source>
        <dbReference type="ARBA" id="ARBA00022692"/>
    </source>
</evidence>